<evidence type="ECO:0000256" key="2">
    <source>
        <dbReference type="ARBA" id="ARBA00022741"/>
    </source>
</evidence>
<dbReference type="SUPFAM" id="SSF100920">
    <property type="entry name" value="Heat shock protein 70kD (HSP70), peptide-binding domain"/>
    <property type="match status" value="1"/>
</dbReference>
<dbReference type="SUPFAM" id="SSF100934">
    <property type="entry name" value="Heat shock protein 70kD (HSP70), C-terminal subdomain"/>
    <property type="match status" value="1"/>
</dbReference>
<dbReference type="Pfam" id="PF00012">
    <property type="entry name" value="HSP70"/>
    <property type="match status" value="1"/>
</dbReference>
<evidence type="ECO:0000313" key="6">
    <source>
        <dbReference type="Proteomes" id="UP000282613"/>
    </source>
</evidence>
<dbReference type="Gene3D" id="1.20.1270.10">
    <property type="match status" value="1"/>
</dbReference>
<dbReference type="InterPro" id="IPR013126">
    <property type="entry name" value="Hsp_70_fam"/>
</dbReference>
<dbReference type="InterPro" id="IPR029048">
    <property type="entry name" value="HSP70_C_sf"/>
</dbReference>
<dbReference type="Proteomes" id="UP000282613">
    <property type="component" value="Unassembled WGS sequence"/>
</dbReference>
<dbReference type="InterPro" id="IPR043129">
    <property type="entry name" value="ATPase_NBD"/>
</dbReference>
<gene>
    <name evidence="5" type="ORF">TASK_LOCUS727</name>
</gene>
<keyword evidence="4" id="KW-0175">Coiled coil</keyword>
<dbReference type="SUPFAM" id="SSF53067">
    <property type="entry name" value="Actin-like ATPase domain"/>
    <property type="match status" value="1"/>
</dbReference>
<feature type="coiled-coil region" evidence="4">
    <location>
        <begin position="227"/>
        <end position="278"/>
    </location>
</feature>
<evidence type="ECO:0000313" key="7">
    <source>
        <dbReference type="WBParaSite" id="TASK_0000072601-mRNA-1"/>
    </source>
</evidence>
<keyword evidence="6" id="KW-1185">Reference proteome</keyword>
<keyword evidence="2" id="KW-0547">Nucleotide-binding</keyword>
<accession>A0A0R3VTX6</accession>
<keyword evidence="3" id="KW-0067">ATP-binding</keyword>
<dbReference type="GO" id="GO:0140662">
    <property type="term" value="F:ATP-dependent protein folding chaperone"/>
    <property type="evidence" value="ECO:0007669"/>
    <property type="project" value="InterPro"/>
</dbReference>
<dbReference type="InterPro" id="IPR029047">
    <property type="entry name" value="HSP70_peptide-bd_sf"/>
</dbReference>
<protein>
    <submittedName>
        <fullName evidence="7">Heat shock 70 kDa protein 14</fullName>
    </submittedName>
</protein>
<dbReference type="GO" id="GO:0005524">
    <property type="term" value="F:ATP binding"/>
    <property type="evidence" value="ECO:0007669"/>
    <property type="project" value="UniProtKB-KW"/>
</dbReference>
<dbReference type="Gene3D" id="3.30.420.40">
    <property type="match status" value="2"/>
</dbReference>
<dbReference type="PRINTS" id="PR00301">
    <property type="entry name" value="HEATSHOCK70"/>
</dbReference>
<organism evidence="7">
    <name type="scientific">Taenia asiatica</name>
    <name type="common">Asian tapeworm</name>
    <dbReference type="NCBI Taxonomy" id="60517"/>
    <lineage>
        <taxon>Eukaryota</taxon>
        <taxon>Metazoa</taxon>
        <taxon>Spiralia</taxon>
        <taxon>Lophotrochozoa</taxon>
        <taxon>Platyhelminthes</taxon>
        <taxon>Cestoda</taxon>
        <taxon>Eucestoda</taxon>
        <taxon>Cyclophyllidea</taxon>
        <taxon>Taeniidae</taxon>
        <taxon>Taenia</taxon>
    </lineage>
</organism>
<dbReference type="STRING" id="60517.A0A0R3VTX6"/>
<dbReference type="PANTHER" id="PTHR19375">
    <property type="entry name" value="HEAT SHOCK PROTEIN 70KDA"/>
    <property type="match status" value="1"/>
</dbReference>
<proteinExistence type="inferred from homology"/>
<dbReference type="EMBL" id="UYRS01000109">
    <property type="protein sequence ID" value="VDK21672.1"/>
    <property type="molecule type" value="Genomic_DNA"/>
</dbReference>
<dbReference type="WBParaSite" id="TASK_0000072601-mRNA-1">
    <property type="protein sequence ID" value="TASK_0000072601-mRNA-1"/>
    <property type="gene ID" value="TASK_0000072601"/>
</dbReference>
<sequence>MFSVTHCLVESLYGDIDFSLSISRHRFERLCSKLFDRVLTIVDKALEDANLERADVHEVLLVGGATRVLKLQHLLQDAFVGSKFIKSINPDEAAACGAALLASDMIGERSLMIQEVAPLSVNLVTSSGAIKTLIERNMKIPAKKSVKFTIPLNHRCEILLRVYESGHATANANNFLGEFQVLDIAPSRRRSHQIEVTFAIDRNGVPNVSAVDISSGKEFDVHARHTGHLSQEQMEQMMNEAKKLKEENERQRRKMAARNELEDRIFTTQMELQNEEIRRKISEKSRKKILSTCEATLKWIETDEEATEEDYQEMLKKVKSERSRNGAAKKNGWRALIYERVHQHTHSPLTTSMAVDTLSPLPNASALTDVPSQTLLYPLGNASRTSVAMAGENVGVGVDPWEPTETALSAFELVVVVFDGCGILVIQPVDSAGSSLLGVDY</sequence>
<name>A0A0R3VTX6_TAEAS</name>
<dbReference type="Gene3D" id="2.60.34.10">
    <property type="entry name" value="Substrate Binding Domain Of DNAk, Chain A, domain 1"/>
    <property type="match status" value="1"/>
</dbReference>
<dbReference type="Gene3D" id="3.90.640.10">
    <property type="entry name" value="Actin, Chain A, domain 4"/>
    <property type="match status" value="1"/>
</dbReference>
<evidence type="ECO:0000313" key="5">
    <source>
        <dbReference type="EMBL" id="VDK21672.1"/>
    </source>
</evidence>
<evidence type="ECO:0000256" key="4">
    <source>
        <dbReference type="SAM" id="Coils"/>
    </source>
</evidence>
<reference evidence="7" key="1">
    <citation type="submission" date="2017-02" db="UniProtKB">
        <authorList>
            <consortium name="WormBaseParasite"/>
        </authorList>
    </citation>
    <scope>IDENTIFICATION</scope>
</reference>
<reference evidence="5 6" key="2">
    <citation type="submission" date="2018-11" db="EMBL/GenBank/DDBJ databases">
        <authorList>
            <consortium name="Pathogen Informatics"/>
        </authorList>
    </citation>
    <scope>NUCLEOTIDE SEQUENCE [LARGE SCALE GENOMIC DNA]</scope>
</reference>
<comment type="similarity">
    <text evidence="1">Belongs to the heat shock protein 70 family.</text>
</comment>
<evidence type="ECO:0000256" key="1">
    <source>
        <dbReference type="ARBA" id="ARBA00007381"/>
    </source>
</evidence>
<dbReference type="AlphaFoldDB" id="A0A0R3VTX6"/>
<evidence type="ECO:0000256" key="3">
    <source>
        <dbReference type="ARBA" id="ARBA00022840"/>
    </source>
</evidence>